<dbReference type="NCBIfam" id="NF002187">
    <property type="entry name" value="PRK01045.1-1"/>
    <property type="match status" value="1"/>
</dbReference>
<sequence>MQVLLADKYGFCFGVKRAIRITEKIAKYNPHTLTIGPLIHNPLEIQRLQKDFDVHVQEDINNLGQSKSVVIRTHGITKQNLIELQKKGVEITDATCPFVTKPQKIVEEMSKEGYKIVIFGDSSHPEVRSVMSYSTDIPIVVGNLDEVKAIKRIPKKIAIISQTTKQIEKFLEIVQYLIANSLEVRVFNTICNATFENQEATRNLSQKADIMIIVGGKTSSNTKQLFLIAKAHCEDSYLVEDEKDIQNDWFIGKKICGITAGASTPNWVIKNVEKAIEALNID</sequence>
<dbReference type="HAMAP" id="MF_00191">
    <property type="entry name" value="IspH"/>
    <property type="match status" value="1"/>
</dbReference>
<feature type="binding site" evidence="5">
    <location>
        <position position="263"/>
    </location>
    <ligand>
        <name>dimethylallyl diphosphate</name>
        <dbReference type="ChEBI" id="CHEBI:57623"/>
    </ligand>
</feature>
<dbReference type="GO" id="GO:0050992">
    <property type="term" value="P:dimethylallyl diphosphate biosynthetic process"/>
    <property type="evidence" value="ECO:0007669"/>
    <property type="project" value="UniProtKB-UniRule"/>
</dbReference>
<feature type="binding site" evidence="5">
    <location>
        <position position="40"/>
    </location>
    <ligand>
        <name>isopentenyl diphosphate</name>
        <dbReference type="ChEBI" id="CHEBI:128769"/>
    </ligand>
</feature>
<comment type="function">
    <text evidence="5">Catalyzes the conversion of 1-hydroxy-2-methyl-2-(E)-butenyl 4-diphosphate (HMBPP) into a mixture of isopentenyl diphosphate (IPP) and dimethylallyl diphosphate (DMAPP). Acts in the terminal step of the DOXP/MEP pathway for isoprenoid precursor biosynthesis.</text>
</comment>
<evidence type="ECO:0000313" key="8">
    <source>
        <dbReference type="Proteomes" id="UP000029922"/>
    </source>
</evidence>
<keyword evidence="9" id="KW-1185">Reference proteome</keyword>
<dbReference type="EMBL" id="JRPD02000009">
    <property type="protein sequence ID" value="TLE00198.1"/>
    <property type="molecule type" value="Genomic_DNA"/>
</dbReference>
<dbReference type="EC" id="1.17.7.4" evidence="5"/>
<comment type="pathway">
    <text evidence="5">Isoprenoid biosynthesis; dimethylallyl diphosphate biosynthesis; dimethylallyl diphosphate from (2E)-4-hydroxy-3-methylbutenyl diphosphate: step 1/1.</text>
</comment>
<dbReference type="Pfam" id="PF02401">
    <property type="entry name" value="LYTB"/>
    <property type="match status" value="1"/>
</dbReference>
<dbReference type="GO" id="GO:0046872">
    <property type="term" value="F:metal ion binding"/>
    <property type="evidence" value="ECO:0007669"/>
    <property type="project" value="UniProtKB-KW"/>
</dbReference>
<feature type="active site" description="Proton donor" evidence="5">
    <location>
        <position position="126"/>
    </location>
</feature>
<dbReference type="UniPathway" id="UPA00059">
    <property type="reaction ID" value="UER00105"/>
</dbReference>
<evidence type="ECO:0000256" key="5">
    <source>
        <dbReference type="HAMAP-Rule" id="MF_00191"/>
    </source>
</evidence>
<feature type="binding site" evidence="5">
    <location>
        <position position="219"/>
    </location>
    <ligand>
        <name>dimethylallyl diphosphate</name>
        <dbReference type="ChEBI" id="CHEBI:57623"/>
    </ligand>
</feature>
<dbReference type="EMBL" id="UGJE01000002">
    <property type="protein sequence ID" value="STQ85682.1"/>
    <property type="molecule type" value="Genomic_DNA"/>
</dbReference>
<keyword evidence="4 5" id="KW-0411">Iron-sulfur</keyword>
<comment type="similarity">
    <text evidence="5">Belongs to the IspH family.</text>
</comment>
<dbReference type="OrthoDB" id="9804068at2"/>
<keyword evidence="3 5" id="KW-0408">Iron</keyword>
<evidence type="ECO:0000256" key="2">
    <source>
        <dbReference type="ARBA" id="ARBA00022723"/>
    </source>
</evidence>
<dbReference type="GO" id="GO:0051745">
    <property type="term" value="F:4-hydroxy-3-methylbut-2-enyl diphosphate reductase activity"/>
    <property type="evidence" value="ECO:0007669"/>
    <property type="project" value="UniProtKB-UniRule"/>
</dbReference>
<reference evidence="7 8" key="1">
    <citation type="journal article" date="2014" name="Genome Announc.">
        <title>Draft genome sequences of eight enterohepatic helicobacter species isolated from both laboratory and wild rodents.</title>
        <authorList>
            <person name="Sheh A."/>
            <person name="Shen Z."/>
            <person name="Fox J.G."/>
        </authorList>
    </citation>
    <scope>NUCLEOTIDE SEQUENCE [LARGE SCALE GENOMIC DNA]</scope>
    <source>
        <strain evidence="7 8">ST1</strain>
    </source>
</reference>
<proteinExistence type="inferred from homology"/>
<feature type="binding site" evidence="5">
    <location>
        <position position="124"/>
    </location>
    <ligand>
        <name>dimethylallyl diphosphate</name>
        <dbReference type="ChEBI" id="CHEBI:57623"/>
    </ligand>
</feature>
<comment type="catalytic activity">
    <reaction evidence="5">
        <text>isopentenyl diphosphate + 2 oxidized [2Fe-2S]-[ferredoxin] + H2O = (2E)-4-hydroxy-3-methylbut-2-enyl diphosphate + 2 reduced [2Fe-2S]-[ferredoxin] + 2 H(+)</text>
        <dbReference type="Rhea" id="RHEA:24488"/>
        <dbReference type="Rhea" id="RHEA-COMP:10000"/>
        <dbReference type="Rhea" id="RHEA-COMP:10001"/>
        <dbReference type="ChEBI" id="CHEBI:15377"/>
        <dbReference type="ChEBI" id="CHEBI:15378"/>
        <dbReference type="ChEBI" id="CHEBI:33737"/>
        <dbReference type="ChEBI" id="CHEBI:33738"/>
        <dbReference type="ChEBI" id="CHEBI:128753"/>
        <dbReference type="ChEBI" id="CHEBI:128769"/>
        <dbReference type="EC" id="1.17.7.4"/>
    </reaction>
</comment>
<dbReference type="GO" id="GO:0051539">
    <property type="term" value="F:4 iron, 4 sulfur cluster binding"/>
    <property type="evidence" value="ECO:0007669"/>
    <property type="project" value="UniProtKB-UniRule"/>
</dbReference>
<feature type="binding site" evidence="5">
    <location>
        <position position="191"/>
    </location>
    <ligand>
        <name>[4Fe-4S] cluster</name>
        <dbReference type="ChEBI" id="CHEBI:49883"/>
    </ligand>
</feature>
<evidence type="ECO:0000313" key="7">
    <source>
        <dbReference type="EMBL" id="TLE00198.1"/>
    </source>
</evidence>
<dbReference type="PANTHER" id="PTHR30426:SF0">
    <property type="entry name" value="4-HYDROXY-3-METHYLBUT-2-ENYL DIPHOSPHATE REDUCTASE"/>
    <property type="match status" value="1"/>
</dbReference>
<feature type="binding site" evidence="5">
    <location>
        <position position="219"/>
    </location>
    <ligand>
        <name>(2E)-4-hydroxy-3-methylbut-2-enyl diphosphate</name>
        <dbReference type="ChEBI" id="CHEBI:128753"/>
    </ligand>
</feature>
<keyword evidence="1 5" id="KW-0004">4Fe-4S</keyword>
<dbReference type="NCBIfam" id="TIGR00216">
    <property type="entry name" value="ispH_lytB"/>
    <property type="match status" value="1"/>
</dbReference>
<comment type="cofactor">
    <cofactor evidence="5">
        <name>[4Fe-4S] cluster</name>
        <dbReference type="ChEBI" id="CHEBI:49883"/>
    </cofactor>
    <text evidence="5">Binds 1 [4Fe-4S] cluster per subunit.</text>
</comment>
<organism evidence="6 9">
    <name type="scientific">Helicobacter muridarum</name>
    <dbReference type="NCBI Taxonomy" id="216"/>
    <lineage>
        <taxon>Bacteria</taxon>
        <taxon>Pseudomonadati</taxon>
        <taxon>Campylobacterota</taxon>
        <taxon>Epsilonproteobacteria</taxon>
        <taxon>Campylobacterales</taxon>
        <taxon>Helicobacteraceae</taxon>
        <taxon>Helicobacter</taxon>
    </lineage>
</organism>
<dbReference type="Gene3D" id="3.40.50.11270">
    <property type="match status" value="1"/>
</dbReference>
<evidence type="ECO:0000256" key="1">
    <source>
        <dbReference type="ARBA" id="ARBA00022485"/>
    </source>
</evidence>
<evidence type="ECO:0000256" key="4">
    <source>
        <dbReference type="ARBA" id="ARBA00023014"/>
    </source>
</evidence>
<feature type="binding site" evidence="5">
    <location>
        <position position="220"/>
    </location>
    <ligand>
        <name>dimethylallyl diphosphate</name>
        <dbReference type="ChEBI" id="CHEBI:57623"/>
    </ligand>
</feature>
<feature type="binding site" evidence="5">
    <location>
        <position position="40"/>
    </location>
    <ligand>
        <name>(2E)-4-hydroxy-3-methylbut-2-enyl diphosphate</name>
        <dbReference type="ChEBI" id="CHEBI:128753"/>
    </ligand>
</feature>
<feature type="binding site" evidence="5">
    <location>
        <position position="40"/>
    </location>
    <ligand>
        <name>dimethylallyl diphosphate</name>
        <dbReference type="ChEBI" id="CHEBI:57623"/>
    </ligand>
</feature>
<dbReference type="Proteomes" id="UP000029922">
    <property type="component" value="Unassembled WGS sequence"/>
</dbReference>
<protein>
    <recommendedName>
        <fullName evidence="5">4-hydroxy-3-methylbut-2-enyl diphosphate reductase</fullName>
        <shortName evidence="5">HMBPP reductase</shortName>
        <ecNumber evidence="5">1.17.7.4</ecNumber>
    </recommendedName>
</protein>
<feature type="binding site" evidence="5">
    <location>
        <position position="219"/>
    </location>
    <ligand>
        <name>isopentenyl diphosphate</name>
        <dbReference type="ChEBI" id="CHEBI:128769"/>
    </ligand>
</feature>
<feature type="binding site" evidence="5">
    <location>
        <position position="124"/>
    </location>
    <ligand>
        <name>(2E)-4-hydroxy-3-methylbut-2-enyl diphosphate</name>
        <dbReference type="ChEBI" id="CHEBI:128753"/>
    </ligand>
</feature>
<keyword evidence="5" id="KW-0414">Isoprene biosynthesis</keyword>
<feature type="binding site" evidence="5">
    <location>
        <position position="124"/>
    </location>
    <ligand>
        <name>isopentenyl diphosphate</name>
        <dbReference type="ChEBI" id="CHEBI:128769"/>
    </ligand>
</feature>
<dbReference type="GO" id="GO:0019288">
    <property type="term" value="P:isopentenyl diphosphate biosynthetic process, methylerythritol 4-phosphate pathway"/>
    <property type="evidence" value="ECO:0007669"/>
    <property type="project" value="UniProtKB-UniRule"/>
</dbReference>
<feature type="binding site" evidence="5">
    <location>
        <position position="12"/>
    </location>
    <ligand>
        <name>[4Fe-4S] cluster</name>
        <dbReference type="ChEBI" id="CHEBI:49883"/>
    </ligand>
</feature>
<dbReference type="GO" id="GO:0016114">
    <property type="term" value="P:terpenoid biosynthetic process"/>
    <property type="evidence" value="ECO:0007669"/>
    <property type="project" value="UniProtKB-UniRule"/>
</dbReference>
<comment type="pathway">
    <text evidence="5">Isoprenoid biosynthesis; isopentenyl diphosphate biosynthesis via DXP pathway; isopentenyl diphosphate from 1-deoxy-D-xylulose 5-phosphate: step 6/6.</text>
</comment>
<dbReference type="InterPro" id="IPR003451">
    <property type="entry name" value="LytB/IspH"/>
</dbReference>
<feature type="binding site" evidence="5">
    <location>
        <position position="96"/>
    </location>
    <ligand>
        <name>[4Fe-4S] cluster</name>
        <dbReference type="ChEBI" id="CHEBI:49883"/>
    </ligand>
</feature>
<dbReference type="AlphaFoldDB" id="A0A099U0F4"/>
<feature type="binding site" evidence="5">
    <location>
        <position position="74"/>
    </location>
    <ligand>
        <name>(2E)-4-hydroxy-3-methylbut-2-enyl diphosphate</name>
        <dbReference type="ChEBI" id="CHEBI:128753"/>
    </ligand>
</feature>
<feature type="binding site" evidence="5">
    <location>
        <position position="163"/>
    </location>
    <ligand>
        <name>(2E)-4-hydroxy-3-methylbut-2-enyl diphosphate</name>
        <dbReference type="ChEBI" id="CHEBI:128753"/>
    </ligand>
</feature>
<keyword evidence="2 5" id="KW-0479">Metal-binding</keyword>
<evidence type="ECO:0000256" key="3">
    <source>
        <dbReference type="ARBA" id="ARBA00023004"/>
    </source>
</evidence>
<dbReference type="RefSeq" id="WP_034557643.1">
    <property type="nucleotide sequence ID" value="NZ_FZML01000004.1"/>
</dbReference>
<reference evidence="6 9" key="2">
    <citation type="submission" date="2018-06" db="EMBL/GenBank/DDBJ databases">
        <authorList>
            <consortium name="Pathogen Informatics"/>
            <person name="Doyle S."/>
        </authorList>
    </citation>
    <scope>NUCLEOTIDE SEQUENCE [LARGE SCALE GENOMIC DNA]</scope>
    <source>
        <strain evidence="6 9">NCTC12714</strain>
    </source>
</reference>
<feature type="binding site" evidence="5">
    <location>
        <position position="263"/>
    </location>
    <ligand>
        <name>isopentenyl diphosphate</name>
        <dbReference type="ChEBI" id="CHEBI:128769"/>
    </ligand>
</feature>
<dbReference type="PANTHER" id="PTHR30426">
    <property type="entry name" value="4-HYDROXY-3-METHYLBUT-2-ENYL DIPHOSPHATE REDUCTASE"/>
    <property type="match status" value="1"/>
</dbReference>
<dbReference type="Proteomes" id="UP000255139">
    <property type="component" value="Unassembled WGS sequence"/>
</dbReference>
<feature type="binding site" evidence="5">
    <location>
        <position position="221"/>
    </location>
    <ligand>
        <name>dimethylallyl diphosphate</name>
        <dbReference type="ChEBI" id="CHEBI:57623"/>
    </ligand>
</feature>
<feature type="binding site" evidence="5">
    <location>
        <position position="263"/>
    </location>
    <ligand>
        <name>(2E)-4-hydroxy-3-methylbut-2-enyl diphosphate</name>
        <dbReference type="ChEBI" id="CHEBI:128753"/>
    </ligand>
</feature>
<feature type="binding site" evidence="5">
    <location>
        <position position="220"/>
    </location>
    <ligand>
        <name>isopentenyl diphosphate</name>
        <dbReference type="ChEBI" id="CHEBI:128769"/>
    </ligand>
</feature>
<feature type="binding site" evidence="5">
    <location>
        <position position="74"/>
    </location>
    <ligand>
        <name>isopentenyl diphosphate</name>
        <dbReference type="ChEBI" id="CHEBI:128769"/>
    </ligand>
</feature>
<dbReference type="Gene3D" id="3.40.1010.20">
    <property type="entry name" value="4-hydroxy-3-methylbut-2-enyl diphosphate reductase, catalytic domain"/>
    <property type="match status" value="2"/>
</dbReference>
<evidence type="ECO:0000313" key="9">
    <source>
        <dbReference type="Proteomes" id="UP000255139"/>
    </source>
</evidence>
<name>A0A099U0F4_9HELI</name>
<comment type="catalytic activity">
    <reaction evidence="5">
        <text>dimethylallyl diphosphate + 2 oxidized [2Fe-2S]-[ferredoxin] + H2O = (2E)-4-hydroxy-3-methylbut-2-enyl diphosphate + 2 reduced [2Fe-2S]-[ferredoxin] + 2 H(+)</text>
        <dbReference type="Rhea" id="RHEA:24825"/>
        <dbReference type="Rhea" id="RHEA-COMP:10000"/>
        <dbReference type="Rhea" id="RHEA-COMP:10001"/>
        <dbReference type="ChEBI" id="CHEBI:15377"/>
        <dbReference type="ChEBI" id="CHEBI:15378"/>
        <dbReference type="ChEBI" id="CHEBI:33737"/>
        <dbReference type="ChEBI" id="CHEBI:33738"/>
        <dbReference type="ChEBI" id="CHEBI:57623"/>
        <dbReference type="ChEBI" id="CHEBI:128753"/>
        <dbReference type="EC" id="1.17.7.4"/>
    </reaction>
</comment>
<feature type="binding site" evidence="5">
    <location>
        <position position="74"/>
    </location>
    <ligand>
        <name>dimethylallyl diphosphate</name>
        <dbReference type="ChEBI" id="CHEBI:57623"/>
    </ligand>
</feature>
<dbReference type="STRING" id="216.LS73_03610"/>
<feature type="binding site" evidence="5">
    <location>
        <position position="220"/>
    </location>
    <ligand>
        <name>(2E)-4-hydroxy-3-methylbut-2-enyl diphosphate</name>
        <dbReference type="ChEBI" id="CHEBI:128753"/>
    </ligand>
</feature>
<gene>
    <name evidence="6" type="primary">lytB</name>
    <name evidence="5" type="synonym">ispH</name>
    <name evidence="7" type="ORF">LS73_005170</name>
    <name evidence="6" type="ORF">NCTC12714_00468</name>
</gene>
<feature type="binding site" evidence="5">
    <location>
        <position position="221"/>
    </location>
    <ligand>
        <name>(2E)-4-hydroxy-3-methylbut-2-enyl diphosphate</name>
        <dbReference type="ChEBI" id="CHEBI:128753"/>
    </ligand>
</feature>
<evidence type="ECO:0000313" key="6">
    <source>
        <dbReference type="EMBL" id="STQ85682.1"/>
    </source>
</evidence>
<accession>A0A099U0F4</accession>
<dbReference type="UniPathway" id="UPA00056">
    <property type="reaction ID" value="UER00097"/>
</dbReference>
<dbReference type="CDD" id="cd13944">
    <property type="entry name" value="lytB_ispH"/>
    <property type="match status" value="1"/>
</dbReference>
<feature type="binding site" evidence="5">
    <location>
        <position position="221"/>
    </location>
    <ligand>
        <name>isopentenyl diphosphate</name>
        <dbReference type="ChEBI" id="CHEBI:128769"/>
    </ligand>
</feature>
<keyword evidence="5 6" id="KW-0560">Oxidoreductase</keyword>